<accession>A0A2I0VRF2</accession>
<name>A0A2I0VRF2_9ASPA</name>
<dbReference type="EMBL" id="KZ503303">
    <property type="protein sequence ID" value="PKU65985.1"/>
    <property type="molecule type" value="Genomic_DNA"/>
</dbReference>
<feature type="transmembrane region" description="Helical" evidence="1">
    <location>
        <begin position="171"/>
        <end position="193"/>
    </location>
</feature>
<keyword evidence="1" id="KW-0812">Transmembrane</keyword>
<gene>
    <name evidence="2" type="ORF">MA16_Dca009060</name>
</gene>
<feature type="transmembrane region" description="Helical" evidence="1">
    <location>
        <begin position="66"/>
        <end position="87"/>
    </location>
</feature>
<organism evidence="2 3">
    <name type="scientific">Dendrobium catenatum</name>
    <dbReference type="NCBI Taxonomy" id="906689"/>
    <lineage>
        <taxon>Eukaryota</taxon>
        <taxon>Viridiplantae</taxon>
        <taxon>Streptophyta</taxon>
        <taxon>Embryophyta</taxon>
        <taxon>Tracheophyta</taxon>
        <taxon>Spermatophyta</taxon>
        <taxon>Magnoliopsida</taxon>
        <taxon>Liliopsida</taxon>
        <taxon>Asparagales</taxon>
        <taxon>Orchidaceae</taxon>
        <taxon>Epidendroideae</taxon>
        <taxon>Malaxideae</taxon>
        <taxon>Dendrobiinae</taxon>
        <taxon>Dendrobium</taxon>
    </lineage>
</organism>
<proteinExistence type="predicted"/>
<dbReference type="PANTHER" id="PTHR34368">
    <property type="entry name" value="OS01G0962200 PROTEIN"/>
    <property type="match status" value="1"/>
</dbReference>
<sequence length="382" mass="42930">MQFSSCALILQRENRLHLCCVAALIALIILVATPRIPHSPNQHMFADMRNFLGVPNTLNVLTTYPYLFFGVPGLVFCLSGSCFGISLKGEIWGWVLFYSGIAAAAFGSAYYHLKPDDDRIIWDRLPMMISTVSLLSNLVIERLDERVGISCLISLLMLVFISATFERTFDDLRLCMIFHFIPCIAIPILVFLFPPKYTHSTYWFWAAGGTPNPFNLFFFSLHLVFFLFSSNLRMPLSHQNVIVVGVLLLVHLSSRMVKHNLQAIFQRIKVLLETEKGKEVISCLNSKSISPSSAFFPKSNDLEASSSGSKSKEYNMLEKGNVADNNILGDVNVKILVSISRLDNSNVWIKKPHIKINLNGVFDGNEDANVVKLDMEKEKANV</sequence>
<evidence type="ECO:0000313" key="2">
    <source>
        <dbReference type="EMBL" id="PKU65985.1"/>
    </source>
</evidence>
<reference evidence="2 3" key="2">
    <citation type="journal article" date="2017" name="Nature">
        <title>The Apostasia genome and the evolution of orchids.</title>
        <authorList>
            <person name="Zhang G.Q."/>
            <person name="Liu K.W."/>
            <person name="Li Z."/>
            <person name="Lohaus R."/>
            <person name="Hsiao Y.Y."/>
            <person name="Niu S.C."/>
            <person name="Wang J.Y."/>
            <person name="Lin Y.C."/>
            <person name="Xu Q."/>
            <person name="Chen L.J."/>
            <person name="Yoshida K."/>
            <person name="Fujiwara S."/>
            <person name="Wang Z.W."/>
            <person name="Zhang Y.Q."/>
            <person name="Mitsuda N."/>
            <person name="Wang M."/>
            <person name="Liu G.H."/>
            <person name="Pecoraro L."/>
            <person name="Huang H.X."/>
            <person name="Xiao X.J."/>
            <person name="Lin M."/>
            <person name="Wu X.Y."/>
            <person name="Wu W.L."/>
            <person name="Chen Y.Y."/>
            <person name="Chang S.B."/>
            <person name="Sakamoto S."/>
            <person name="Ohme-Takagi M."/>
            <person name="Yagi M."/>
            <person name="Zeng S.J."/>
            <person name="Shen C.Y."/>
            <person name="Yeh C.M."/>
            <person name="Luo Y.B."/>
            <person name="Tsai W.C."/>
            <person name="Van de Peer Y."/>
            <person name="Liu Z.J."/>
        </authorList>
    </citation>
    <scope>NUCLEOTIDE SEQUENCE [LARGE SCALE GENOMIC DNA]</scope>
    <source>
        <tissue evidence="2">The whole plant</tissue>
    </source>
</reference>
<keyword evidence="1" id="KW-1133">Transmembrane helix</keyword>
<keyword evidence="3" id="KW-1185">Reference proteome</keyword>
<reference evidence="2 3" key="1">
    <citation type="journal article" date="2016" name="Sci. Rep.">
        <title>The Dendrobium catenatum Lindl. genome sequence provides insights into polysaccharide synthase, floral development and adaptive evolution.</title>
        <authorList>
            <person name="Zhang G.Q."/>
            <person name="Xu Q."/>
            <person name="Bian C."/>
            <person name="Tsai W.C."/>
            <person name="Yeh C.M."/>
            <person name="Liu K.W."/>
            <person name="Yoshida K."/>
            <person name="Zhang L.S."/>
            <person name="Chang S.B."/>
            <person name="Chen F."/>
            <person name="Shi Y."/>
            <person name="Su Y.Y."/>
            <person name="Zhang Y.Q."/>
            <person name="Chen L.J."/>
            <person name="Yin Y."/>
            <person name="Lin M."/>
            <person name="Huang H."/>
            <person name="Deng H."/>
            <person name="Wang Z.W."/>
            <person name="Zhu S.L."/>
            <person name="Zhao X."/>
            <person name="Deng C."/>
            <person name="Niu S.C."/>
            <person name="Huang J."/>
            <person name="Wang M."/>
            <person name="Liu G.H."/>
            <person name="Yang H.J."/>
            <person name="Xiao X.J."/>
            <person name="Hsiao Y.Y."/>
            <person name="Wu W.L."/>
            <person name="Chen Y.Y."/>
            <person name="Mitsuda N."/>
            <person name="Ohme-Takagi M."/>
            <person name="Luo Y.B."/>
            <person name="Van de Peer Y."/>
            <person name="Liu Z.J."/>
        </authorList>
    </citation>
    <scope>NUCLEOTIDE SEQUENCE [LARGE SCALE GENOMIC DNA]</scope>
    <source>
        <tissue evidence="2">The whole plant</tissue>
    </source>
</reference>
<keyword evidence="1" id="KW-0472">Membrane</keyword>
<evidence type="ECO:0000313" key="3">
    <source>
        <dbReference type="Proteomes" id="UP000233837"/>
    </source>
</evidence>
<dbReference type="AlphaFoldDB" id="A0A2I0VRF2"/>
<protein>
    <submittedName>
        <fullName evidence="2">Uncharacterized protein</fullName>
    </submittedName>
</protein>
<feature type="transmembrane region" description="Helical" evidence="1">
    <location>
        <begin position="94"/>
        <end position="113"/>
    </location>
</feature>
<feature type="transmembrane region" description="Helical" evidence="1">
    <location>
        <begin position="119"/>
        <end position="140"/>
    </location>
</feature>
<dbReference type="PANTHER" id="PTHR34368:SF2">
    <property type="entry name" value="ALKALINE PHYTOCERAMIDASE (APHC)"/>
    <property type="match status" value="1"/>
</dbReference>
<feature type="transmembrane region" description="Helical" evidence="1">
    <location>
        <begin position="16"/>
        <end position="36"/>
    </location>
</feature>
<feature type="transmembrane region" description="Helical" evidence="1">
    <location>
        <begin position="147"/>
        <end position="165"/>
    </location>
</feature>
<dbReference type="Proteomes" id="UP000233837">
    <property type="component" value="Unassembled WGS sequence"/>
</dbReference>
<evidence type="ECO:0000256" key="1">
    <source>
        <dbReference type="SAM" id="Phobius"/>
    </source>
</evidence>